<dbReference type="SMART" id="SM00248">
    <property type="entry name" value="ANK"/>
    <property type="match status" value="10"/>
</dbReference>
<protein>
    <recommendedName>
        <fullName evidence="11">Serine/threonine protein kinase</fullName>
    </recommendedName>
</protein>
<keyword evidence="1" id="KW-0677">Repeat</keyword>
<evidence type="ECO:0000256" key="6">
    <source>
        <dbReference type="SAM" id="MobiDB-lite"/>
    </source>
</evidence>
<feature type="repeat" description="ANK" evidence="5">
    <location>
        <begin position="467"/>
        <end position="489"/>
    </location>
</feature>
<dbReference type="PROSITE" id="PS51392">
    <property type="entry name" value="KEN"/>
    <property type="match status" value="1"/>
</dbReference>
<dbReference type="GO" id="GO:0004540">
    <property type="term" value="F:RNA nuclease activity"/>
    <property type="evidence" value="ECO:0007669"/>
    <property type="project" value="InterPro"/>
</dbReference>
<dbReference type="Gene3D" id="3.30.200.20">
    <property type="entry name" value="Phosphorylase Kinase, domain 1"/>
    <property type="match status" value="1"/>
</dbReference>
<evidence type="ECO:0000313" key="9">
    <source>
        <dbReference type="EMBL" id="KJE90723.1"/>
    </source>
</evidence>
<dbReference type="Pfam" id="PF12796">
    <property type="entry name" value="Ank_2"/>
    <property type="match status" value="3"/>
</dbReference>
<feature type="repeat" description="ANK" evidence="5">
    <location>
        <begin position="548"/>
        <end position="580"/>
    </location>
</feature>
<evidence type="ECO:0000259" key="7">
    <source>
        <dbReference type="PROSITE" id="PS50011"/>
    </source>
</evidence>
<evidence type="ECO:0000313" key="10">
    <source>
        <dbReference type="Proteomes" id="UP000008743"/>
    </source>
</evidence>
<dbReference type="GO" id="GO:0006397">
    <property type="term" value="P:mRNA processing"/>
    <property type="evidence" value="ECO:0007669"/>
    <property type="project" value="InterPro"/>
</dbReference>
<feature type="domain" description="Protein kinase" evidence="7">
    <location>
        <begin position="683"/>
        <end position="969"/>
    </location>
</feature>
<sequence length="1128" mass="121651">MKHSAAIAAIAHPCSRRSVVSDLSVILLSPQFPVFILYHHSIQPVQSGRSVLLVLYRCWGMLPLETLVGLLATLVQRGDLAALSAHLSTTLPRVIAQHRSGDGTTAQSSQSQSQSQSQPQPQTSREAAITQAVLDTLLIAAASANQLDATRLLLGLGANGAVPYCDAQAILKSTSASPISSSLADGNLAASTLTAIHSAVPFPPILSAILNHVPSEGVKSSGSNTRHDSMSDSGSASRTKRAVVAALRQAEDASLRPSSPALCPLALAAGQGRVESVLLLLAAGASTSRGDTQRRFSPLLLAVQEGHVEVARLLLQHPHCNPNLRNSRDYTALHFAARFNSHAIARLLLVHPALSSQELLSRDGTSPLHVAAALGSIDVLELLIEHGVDVNQKDGTIEQTALHYAAASASPVAASACIPALLRREADVNATTCSGQTPLHIAARLGRVAAVQALLEYDCNSSLVDASGNTPLHLACMYGHHTAVNTLLNDTKTREQHANDPSLPCPLATFNAAGFLPLHVCCYSGYADCLQAVTKVYKLLDVRGRDELRSTPLHIAAEMGHAFCVQALLSRGALLDAKDRTGATPRDRAERQGHFECIVALVEMEPQARRQYAIRVQSRKSKRLLVNSAADSLARLALEPAAVVVTSLTTTADSVEEQKEHDAAGASEDEDDDKMEMTDNPVLESSVAGAEHVFGKVSFDETKLMDWCSQPKSKTFVGRYEQRRVAIRRFEADLAQFAQSEVDLFLRVSETTIHANILTYFGQEIDAKTGDVFIAMELFAIPLRLLFLSVPSYESYHAQDPLLQSEAVMTVSRQLLARPDATCFLLRFVRQIASAVSFLHGMNIIHGSLSPDSIVLTGSNSVKVSAFHATPTSRTTENAGLHSFIAPELQSPSDALPSPASDMYSMGALVFFLLSRGRCFHATSSWPTRIEKCLGTTNLHEVRHLIDAMTAQAQSNRPTILQALQHPFFWKEEQRMQFLEECSEPSPQMHEQLVRANEAICRQLSTSNPSSTPPASTTIDWMSRFPPAVLANLKRHRNYKSNGLVDVLRAVRNLYHHFQEQPEESRASILATAASVQIGLFSSEAAGDDEESLSAAIGLSLGTRRTTMLCFVSALFPEVIPAIVNASA</sequence>
<feature type="region of interest" description="Disordered" evidence="6">
    <location>
        <begin position="99"/>
        <end position="126"/>
    </location>
</feature>
<dbReference type="GO" id="GO:0004672">
    <property type="term" value="F:protein kinase activity"/>
    <property type="evidence" value="ECO:0007669"/>
    <property type="project" value="InterPro"/>
</dbReference>
<dbReference type="InterPro" id="IPR010513">
    <property type="entry name" value="KEN_dom"/>
</dbReference>
<dbReference type="InterPro" id="IPR002110">
    <property type="entry name" value="Ankyrin_rpt"/>
</dbReference>
<dbReference type="SUPFAM" id="SSF48403">
    <property type="entry name" value="Ankyrin repeat"/>
    <property type="match status" value="1"/>
</dbReference>
<dbReference type="Pfam" id="PF06479">
    <property type="entry name" value="Ribonuc_2-5A"/>
    <property type="match status" value="1"/>
</dbReference>
<dbReference type="AlphaFoldDB" id="A0A0D2WLI2"/>
<organism evidence="9 10">
    <name type="scientific">Capsaspora owczarzaki (strain ATCC 30864)</name>
    <dbReference type="NCBI Taxonomy" id="595528"/>
    <lineage>
        <taxon>Eukaryota</taxon>
        <taxon>Filasterea</taxon>
        <taxon>Capsaspora</taxon>
    </lineage>
</organism>
<dbReference type="InterPro" id="IPR036770">
    <property type="entry name" value="Ankyrin_rpt-contain_sf"/>
</dbReference>
<dbReference type="Proteomes" id="UP000008743">
    <property type="component" value="Unassembled WGS sequence"/>
</dbReference>
<keyword evidence="4 5" id="KW-0040">ANK repeat</keyword>
<name>A0A0D2WLI2_CAPO3</name>
<dbReference type="InterPro" id="IPR038357">
    <property type="entry name" value="KEN_sf"/>
</dbReference>
<dbReference type="PANTHER" id="PTHR24123:SF33">
    <property type="entry name" value="PROTEIN HOS4"/>
    <property type="match status" value="1"/>
</dbReference>
<dbReference type="PROSITE" id="PS50011">
    <property type="entry name" value="PROTEIN_KINASE_DOM"/>
    <property type="match status" value="1"/>
</dbReference>
<dbReference type="PROSITE" id="PS50088">
    <property type="entry name" value="ANK_REPEAT"/>
    <property type="match status" value="4"/>
</dbReference>
<feature type="repeat" description="ANK" evidence="5">
    <location>
        <begin position="363"/>
        <end position="395"/>
    </location>
</feature>
<dbReference type="SUPFAM" id="SSF56112">
    <property type="entry name" value="Protein kinase-like (PK-like)"/>
    <property type="match status" value="1"/>
</dbReference>
<evidence type="ECO:0008006" key="11">
    <source>
        <dbReference type="Google" id="ProtNLM"/>
    </source>
</evidence>
<dbReference type="PROSITE" id="PS50297">
    <property type="entry name" value="ANK_REP_REGION"/>
    <property type="match status" value="4"/>
</dbReference>
<proteinExistence type="predicted"/>
<dbReference type="InterPro" id="IPR011009">
    <property type="entry name" value="Kinase-like_dom_sf"/>
</dbReference>
<evidence type="ECO:0000256" key="2">
    <source>
        <dbReference type="ARBA" id="ARBA00022741"/>
    </source>
</evidence>
<evidence type="ECO:0000256" key="5">
    <source>
        <dbReference type="PROSITE-ProRule" id="PRU00023"/>
    </source>
</evidence>
<dbReference type="EMBL" id="KE346361">
    <property type="protein sequence ID" value="KJE90723.1"/>
    <property type="molecule type" value="Genomic_DNA"/>
</dbReference>
<dbReference type="Gene3D" id="1.25.40.20">
    <property type="entry name" value="Ankyrin repeat-containing domain"/>
    <property type="match status" value="4"/>
</dbReference>
<feature type="domain" description="KEN" evidence="8">
    <location>
        <begin position="972"/>
        <end position="1128"/>
    </location>
</feature>
<dbReference type="InParanoid" id="A0A0D2WLI2"/>
<keyword evidence="2" id="KW-0547">Nucleotide-binding</keyword>
<dbReference type="SMART" id="SM00220">
    <property type="entry name" value="S_TKc"/>
    <property type="match status" value="1"/>
</dbReference>
<dbReference type="PhylomeDB" id="A0A0D2WLI2"/>
<accession>A0A0D2WLI2</accession>
<feature type="compositionally biased region" description="Low complexity" evidence="6">
    <location>
        <begin position="107"/>
        <end position="122"/>
    </location>
</feature>
<keyword evidence="10" id="KW-1185">Reference proteome</keyword>
<feature type="region of interest" description="Disordered" evidence="6">
    <location>
        <begin position="216"/>
        <end position="238"/>
    </location>
</feature>
<dbReference type="InterPro" id="IPR000719">
    <property type="entry name" value="Prot_kinase_dom"/>
</dbReference>
<dbReference type="Pfam" id="PF00069">
    <property type="entry name" value="Pkinase"/>
    <property type="match status" value="1"/>
</dbReference>
<evidence type="ECO:0000256" key="1">
    <source>
        <dbReference type="ARBA" id="ARBA00022737"/>
    </source>
</evidence>
<gene>
    <name evidence="9" type="ORF">CAOG_001986</name>
</gene>
<dbReference type="Gene3D" id="1.20.1440.180">
    <property type="entry name" value="KEN domain"/>
    <property type="match status" value="1"/>
</dbReference>
<evidence type="ECO:0000259" key="8">
    <source>
        <dbReference type="PROSITE" id="PS51392"/>
    </source>
</evidence>
<dbReference type="PANTHER" id="PTHR24123">
    <property type="entry name" value="ANKYRIN REPEAT-CONTAINING"/>
    <property type="match status" value="1"/>
</dbReference>
<evidence type="ECO:0000256" key="4">
    <source>
        <dbReference type="ARBA" id="ARBA00023043"/>
    </source>
</evidence>
<dbReference type="OrthoDB" id="20872at2759"/>
<feature type="region of interest" description="Disordered" evidence="6">
    <location>
        <begin position="653"/>
        <end position="676"/>
    </location>
</feature>
<dbReference type="InterPro" id="IPR051165">
    <property type="entry name" value="Multifunctional_ANK_Repeat"/>
</dbReference>
<dbReference type="STRING" id="595528.A0A0D2WLI2"/>
<evidence type="ECO:0000256" key="3">
    <source>
        <dbReference type="ARBA" id="ARBA00022840"/>
    </source>
</evidence>
<reference evidence="10" key="1">
    <citation type="submission" date="2011-02" db="EMBL/GenBank/DDBJ databases">
        <title>The Genome Sequence of Capsaspora owczarzaki ATCC 30864.</title>
        <authorList>
            <person name="Russ C."/>
            <person name="Cuomo C."/>
            <person name="Burger G."/>
            <person name="Gray M.W."/>
            <person name="Holland P.W.H."/>
            <person name="King N."/>
            <person name="Lang F.B.F."/>
            <person name="Roger A.J."/>
            <person name="Ruiz-Trillo I."/>
            <person name="Young S.K."/>
            <person name="Zeng Q."/>
            <person name="Gargeya S."/>
            <person name="Alvarado L."/>
            <person name="Berlin A."/>
            <person name="Chapman S.B."/>
            <person name="Chen Z."/>
            <person name="Freedman E."/>
            <person name="Gellesch M."/>
            <person name="Goldberg J."/>
            <person name="Griggs A."/>
            <person name="Gujja S."/>
            <person name="Heilman E."/>
            <person name="Heiman D."/>
            <person name="Howarth C."/>
            <person name="Mehta T."/>
            <person name="Neiman D."/>
            <person name="Pearson M."/>
            <person name="Roberts A."/>
            <person name="Saif S."/>
            <person name="Shea T."/>
            <person name="Shenoy N."/>
            <person name="Sisk P."/>
            <person name="Stolte C."/>
            <person name="Sykes S."/>
            <person name="White J."/>
            <person name="Yandava C."/>
            <person name="Haas B."/>
            <person name="Nusbaum C."/>
            <person name="Birren B."/>
        </authorList>
    </citation>
    <scope>NUCLEOTIDE SEQUENCE</scope>
    <source>
        <strain evidence="10">ATCC 30864</strain>
    </source>
</reference>
<dbReference type="Gene3D" id="1.10.510.10">
    <property type="entry name" value="Transferase(Phosphotransferase) domain 1"/>
    <property type="match status" value="1"/>
</dbReference>
<feature type="repeat" description="ANK" evidence="5">
    <location>
        <begin position="434"/>
        <end position="466"/>
    </location>
</feature>
<dbReference type="GO" id="GO:0005524">
    <property type="term" value="F:ATP binding"/>
    <property type="evidence" value="ECO:0007669"/>
    <property type="project" value="UniProtKB-KW"/>
</dbReference>
<keyword evidence="3" id="KW-0067">ATP-binding</keyword>